<keyword evidence="2" id="KW-0436">Ligase</keyword>
<name>A0A7K3M7R8_9ACTN</name>
<dbReference type="Pfam" id="PF09414">
    <property type="entry name" value="RNA_ligase"/>
    <property type="match status" value="1"/>
</dbReference>
<dbReference type="GO" id="GO:0003972">
    <property type="term" value="F:RNA ligase (ATP) activity"/>
    <property type="evidence" value="ECO:0007669"/>
    <property type="project" value="UniProtKB-EC"/>
</dbReference>
<comment type="caution">
    <text evidence="2">The sequence shown here is derived from an EMBL/GenBank/DDBJ whole genome shotgun (WGS) entry which is preliminary data.</text>
</comment>
<reference evidence="2 3" key="1">
    <citation type="submission" date="2019-11" db="EMBL/GenBank/DDBJ databases">
        <authorList>
            <person name="Li X.-J."/>
            <person name="Feng X.-M."/>
        </authorList>
    </citation>
    <scope>NUCLEOTIDE SEQUENCE [LARGE SCALE GENOMIC DNA]</scope>
    <source>
        <strain evidence="2 3">XMNu-373</strain>
    </source>
</reference>
<dbReference type="AlphaFoldDB" id="A0A7K3M7R8"/>
<dbReference type="InterPro" id="IPR012340">
    <property type="entry name" value="NA-bd_OB-fold"/>
</dbReference>
<dbReference type="EMBL" id="WLZY01000005">
    <property type="protein sequence ID" value="NDL58438.1"/>
    <property type="molecule type" value="Genomic_DNA"/>
</dbReference>
<dbReference type="RefSeq" id="WP_162451146.1">
    <property type="nucleotide sequence ID" value="NZ_WLZY01000005.1"/>
</dbReference>
<organism evidence="2 3">
    <name type="scientific">Phytoactinopolyspora mesophila</name>
    <dbReference type="NCBI Taxonomy" id="2650750"/>
    <lineage>
        <taxon>Bacteria</taxon>
        <taxon>Bacillati</taxon>
        <taxon>Actinomycetota</taxon>
        <taxon>Actinomycetes</taxon>
        <taxon>Jiangellales</taxon>
        <taxon>Jiangellaceae</taxon>
        <taxon>Phytoactinopolyspora</taxon>
    </lineage>
</organism>
<gene>
    <name evidence="2" type="ORF">F7O44_15320</name>
</gene>
<evidence type="ECO:0000259" key="1">
    <source>
        <dbReference type="Pfam" id="PF09414"/>
    </source>
</evidence>
<dbReference type="Pfam" id="PF21189">
    <property type="entry name" value="PHA02142"/>
    <property type="match status" value="1"/>
</dbReference>
<feature type="domain" description="RNA ligase" evidence="1">
    <location>
        <begin position="158"/>
        <end position="345"/>
    </location>
</feature>
<dbReference type="EC" id="6.5.1.3" evidence="2"/>
<proteinExistence type="predicted"/>
<protein>
    <submittedName>
        <fullName evidence="2">RNA ligase (ATP)</fullName>
        <ecNumber evidence="2">6.5.1.3</ecNumber>
    </submittedName>
</protein>
<dbReference type="InterPro" id="IPR021122">
    <property type="entry name" value="RNA_ligase_dom_REL/Rnl2"/>
</dbReference>
<keyword evidence="3" id="KW-1185">Reference proteome</keyword>
<evidence type="ECO:0000313" key="2">
    <source>
        <dbReference type="EMBL" id="NDL58438.1"/>
    </source>
</evidence>
<dbReference type="InterPro" id="IPR012646">
    <property type="entry name" value="RNA_ligase_DRB0094"/>
</dbReference>
<evidence type="ECO:0000313" key="3">
    <source>
        <dbReference type="Proteomes" id="UP000460435"/>
    </source>
</evidence>
<sequence length="359" mass="39092">MTSIRVTAEQLTISPHPDADSLEIAQIGRFSAVVPKGEFATGEWAVYIPEGSILPDDLIAEIGLTGQLAGVGRNRVKAIRLRGQLSQGLVCRPAALSGVDLAKAHAGGHNFADALRITKWTPPTPIHLAGPVGPAPGLLPWIEIEDIKRYPNMFKVGEPVVATEKIHGTACLYTRVNNSDFVSSKGYAKKRRALVYSQSNLYWRTILAYNIPWVANNIANMMNAHSVGIFGEIYGKGVQDLTYGADAYSPRPGYAVFDVRVETAAMGWWLDPDELVSIMGEFEDPPPLAPRLYAGPYDEDMLFALSNGSESISRTALHLREGLVARPVRERRSALTGGRAVAKFVSPAYLTREGGTEYE</sequence>
<dbReference type="Gene3D" id="2.40.50.140">
    <property type="entry name" value="Nucleic acid-binding proteins"/>
    <property type="match status" value="1"/>
</dbReference>
<accession>A0A7K3M7R8</accession>
<dbReference type="NCBIfam" id="TIGR02306">
    <property type="entry name" value="RNA_lig_DRB0094"/>
    <property type="match status" value="1"/>
</dbReference>
<dbReference type="SUPFAM" id="SSF56091">
    <property type="entry name" value="DNA ligase/mRNA capping enzyme, catalytic domain"/>
    <property type="match status" value="1"/>
</dbReference>
<dbReference type="Gene3D" id="3.30.470.30">
    <property type="entry name" value="DNA ligase/mRNA capping enzyme"/>
    <property type="match status" value="1"/>
</dbReference>
<dbReference type="Proteomes" id="UP000460435">
    <property type="component" value="Unassembled WGS sequence"/>
</dbReference>